<feature type="coiled-coil region" evidence="2">
    <location>
        <begin position="6"/>
        <end position="33"/>
    </location>
</feature>
<dbReference type="PROSITE" id="PS50943">
    <property type="entry name" value="HTH_CROC1"/>
    <property type="match status" value="1"/>
</dbReference>
<dbReference type="STRING" id="1798392.A3A79_02900"/>
<evidence type="ECO:0000256" key="1">
    <source>
        <dbReference type="ARBA" id="ARBA00023125"/>
    </source>
</evidence>
<dbReference type="SMART" id="SM00530">
    <property type="entry name" value="HTH_XRE"/>
    <property type="match status" value="1"/>
</dbReference>
<dbReference type="PANTHER" id="PTHR46797:SF1">
    <property type="entry name" value="METHYLPHOSPHONATE SYNTHASE"/>
    <property type="match status" value="1"/>
</dbReference>
<evidence type="ECO:0000313" key="4">
    <source>
        <dbReference type="EMBL" id="OGG24119.1"/>
    </source>
</evidence>
<evidence type="ECO:0000313" key="5">
    <source>
        <dbReference type="Proteomes" id="UP000178759"/>
    </source>
</evidence>
<accession>A0A1F6AH98</accession>
<dbReference type="InterPro" id="IPR010982">
    <property type="entry name" value="Lambda_DNA-bd_dom_sf"/>
</dbReference>
<dbReference type="EMBL" id="MFJV01000001">
    <property type="protein sequence ID" value="OGG24119.1"/>
    <property type="molecule type" value="Genomic_DNA"/>
</dbReference>
<reference evidence="4 5" key="1">
    <citation type="journal article" date="2016" name="Nat. Commun.">
        <title>Thousands of microbial genomes shed light on interconnected biogeochemical processes in an aquifer system.</title>
        <authorList>
            <person name="Anantharaman K."/>
            <person name="Brown C.T."/>
            <person name="Hug L.A."/>
            <person name="Sharon I."/>
            <person name="Castelle C.J."/>
            <person name="Probst A.J."/>
            <person name="Thomas B.C."/>
            <person name="Singh A."/>
            <person name="Wilkins M.J."/>
            <person name="Karaoz U."/>
            <person name="Brodie E.L."/>
            <person name="Williams K.H."/>
            <person name="Hubbard S.S."/>
            <person name="Banfield J.F."/>
        </authorList>
    </citation>
    <scope>NUCLEOTIDE SEQUENCE [LARGE SCALE GENOMIC DNA]</scope>
</reference>
<dbReference type="PANTHER" id="PTHR46797">
    <property type="entry name" value="HTH-TYPE TRANSCRIPTIONAL REGULATOR"/>
    <property type="match status" value="1"/>
</dbReference>
<dbReference type="GO" id="GO:0003700">
    <property type="term" value="F:DNA-binding transcription factor activity"/>
    <property type="evidence" value="ECO:0007669"/>
    <property type="project" value="TreeGrafter"/>
</dbReference>
<dbReference type="InterPro" id="IPR050807">
    <property type="entry name" value="TransReg_Diox_bact_type"/>
</dbReference>
<dbReference type="SUPFAM" id="SSF47413">
    <property type="entry name" value="lambda repressor-like DNA-binding domains"/>
    <property type="match status" value="1"/>
</dbReference>
<dbReference type="AlphaFoldDB" id="A0A1F6AH98"/>
<dbReference type="GO" id="GO:0005829">
    <property type="term" value="C:cytosol"/>
    <property type="evidence" value="ECO:0007669"/>
    <property type="project" value="TreeGrafter"/>
</dbReference>
<dbReference type="GO" id="GO:0003677">
    <property type="term" value="F:DNA binding"/>
    <property type="evidence" value="ECO:0007669"/>
    <property type="project" value="UniProtKB-KW"/>
</dbReference>
<dbReference type="CDD" id="cd00093">
    <property type="entry name" value="HTH_XRE"/>
    <property type="match status" value="1"/>
</dbReference>
<name>A0A1F6AH98_9BACT</name>
<keyword evidence="2" id="KW-0175">Coiled coil</keyword>
<evidence type="ECO:0000256" key="2">
    <source>
        <dbReference type="SAM" id="Coils"/>
    </source>
</evidence>
<proteinExistence type="predicted"/>
<dbReference type="Gene3D" id="1.10.260.40">
    <property type="entry name" value="lambda repressor-like DNA-binding domains"/>
    <property type="match status" value="1"/>
</dbReference>
<protein>
    <recommendedName>
        <fullName evidence="3">HTH cro/C1-type domain-containing protein</fullName>
    </recommendedName>
</protein>
<sequence length="70" mass="8225">MGTEREKKLGRRIKRLRKQAKLTQEEMAEKLRLSSKYIQFIEAGTRMPSLKTIYKVARALGVKVQKLFPF</sequence>
<evidence type="ECO:0000259" key="3">
    <source>
        <dbReference type="PROSITE" id="PS50943"/>
    </source>
</evidence>
<comment type="caution">
    <text evidence="4">The sequence shown here is derived from an EMBL/GenBank/DDBJ whole genome shotgun (WGS) entry which is preliminary data.</text>
</comment>
<keyword evidence="1" id="KW-0238">DNA-binding</keyword>
<dbReference type="InterPro" id="IPR001387">
    <property type="entry name" value="Cro/C1-type_HTH"/>
</dbReference>
<gene>
    <name evidence="4" type="ORF">A3A79_02900</name>
</gene>
<organism evidence="4 5">
    <name type="scientific">Candidatus Gottesmanbacteria bacterium RIFCSPLOWO2_01_FULL_43_11b</name>
    <dbReference type="NCBI Taxonomy" id="1798392"/>
    <lineage>
        <taxon>Bacteria</taxon>
        <taxon>Candidatus Gottesmaniibacteriota</taxon>
    </lineage>
</organism>
<dbReference type="Pfam" id="PF01381">
    <property type="entry name" value="HTH_3"/>
    <property type="match status" value="1"/>
</dbReference>
<feature type="domain" description="HTH cro/C1-type" evidence="3">
    <location>
        <begin position="13"/>
        <end position="67"/>
    </location>
</feature>
<dbReference type="Proteomes" id="UP000178759">
    <property type="component" value="Unassembled WGS sequence"/>
</dbReference>